<feature type="transmembrane region" description="Helical" evidence="10">
    <location>
        <begin position="81"/>
        <end position="99"/>
    </location>
</feature>
<dbReference type="PANTHER" id="PTHR30309:SF0">
    <property type="entry name" value="GLYCEROL-3-PHOSPHATE ACYLTRANSFERASE-RELATED"/>
    <property type="match status" value="1"/>
</dbReference>
<dbReference type="SMART" id="SM01207">
    <property type="entry name" value="G3P_acyltransf"/>
    <property type="match status" value="1"/>
</dbReference>
<evidence type="ECO:0000256" key="7">
    <source>
        <dbReference type="ARBA" id="ARBA00023136"/>
    </source>
</evidence>
<feature type="transmembrane region" description="Helical" evidence="10">
    <location>
        <begin position="111"/>
        <end position="133"/>
    </location>
</feature>
<evidence type="ECO:0000256" key="2">
    <source>
        <dbReference type="ARBA" id="ARBA00022516"/>
    </source>
</evidence>
<dbReference type="GO" id="GO:0043772">
    <property type="term" value="F:acyl-phosphate glycerol-3-phosphate acyltransferase activity"/>
    <property type="evidence" value="ECO:0007669"/>
    <property type="project" value="InterPro"/>
</dbReference>
<dbReference type="RefSeq" id="WP_119357694.1">
    <property type="nucleotide sequence ID" value="NZ_BJXM01000012.1"/>
</dbReference>
<feature type="transmembrane region" description="Helical" evidence="10">
    <location>
        <begin position="43"/>
        <end position="69"/>
    </location>
</feature>
<dbReference type="OrthoDB" id="25790at2"/>
<gene>
    <name evidence="11" type="primary">plsY_3</name>
    <name evidence="11" type="ORF">Mgrana_02222</name>
</gene>
<evidence type="ECO:0000256" key="6">
    <source>
        <dbReference type="ARBA" id="ARBA00023098"/>
    </source>
</evidence>
<evidence type="ECO:0000313" key="11">
    <source>
        <dbReference type="EMBL" id="RIH91861.1"/>
    </source>
</evidence>
<keyword evidence="12" id="KW-1185">Reference proteome</keyword>
<keyword evidence="4 10" id="KW-0812">Transmembrane</keyword>
<keyword evidence="11" id="KW-0012">Acyltransferase</keyword>
<organism evidence="11 12">
    <name type="scientific">Meiothermus granaticius NBRC 107808</name>
    <dbReference type="NCBI Taxonomy" id="1227551"/>
    <lineage>
        <taxon>Bacteria</taxon>
        <taxon>Thermotogati</taxon>
        <taxon>Deinococcota</taxon>
        <taxon>Deinococci</taxon>
        <taxon>Thermales</taxon>
        <taxon>Thermaceae</taxon>
        <taxon>Meiothermus</taxon>
    </lineage>
</organism>
<evidence type="ECO:0000256" key="9">
    <source>
        <dbReference type="ARBA" id="ARBA00023264"/>
    </source>
</evidence>
<evidence type="ECO:0000256" key="1">
    <source>
        <dbReference type="ARBA" id="ARBA00022475"/>
    </source>
</evidence>
<sequence>MALLYAALLGYLFGSLPFAYWFGLMQGKNLMTEESGDLGTLGAWRTLGVVPGVLVGVLGGMKGLMAVALGEFMARDLNGGLVAGAFAVLGHCYSVWLLGRGGRGLAPAVGALFAVKLSLLGAGLLLVGLAYALTRNPNRAVFLAALVFPLSSLFIGGGMAYLWFGVGVAAPILLRHRPGQRRSLT</sequence>
<feature type="transmembrane region" description="Helical" evidence="10">
    <location>
        <begin position="140"/>
        <end position="164"/>
    </location>
</feature>
<keyword evidence="3 11" id="KW-0808">Transferase</keyword>
<dbReference type="PANTHER" id="PTHR30309">
    <property type="entry name" value="INNER MEMBRANE PROTEIN YGIH"/>
    <property type="match status" value="1"/>
</dbReference>
<dbReference type="InterPro" id="IPR003811">
    <property type="entry name" value="G3P_acylTferase_PlsY"/>
</dbReference>
<evidence type="ECO:0000256" key="8">
    <source>
        <dbReference type="ARBA" id="ARBA00023209"/>
    </source>
</evidence>
<keyword evidence="8" id="KW-0594">Phospholipid biosynthesis</keyword>
<evidence type="ECO:0000313" key="12">
    <source>
        <dbReference type="Proteomes" id="UP000266178"/>
    </source>
</evidence>
<keyword evidence="1" id="KW-1003">Cell membrane</keyword>
<reference evidence="11 12" key="1">
    <citation type="submission" date="2018-08" db="EMBL/GenBank/DDBJ databases">
        <title>Meiothermus granaticius genome AF-68 sequencing project.</title>
        <authorList>
            <person name="Da Costa M.S."/>
            <person name="Albuquerque L."/>
            <person name="Raposo P."/>
            <person name="Froufe H.J.C."/>
            <person name="Barroso C.S."/>
            <person name="Egas C."/>
        </authorList>
    </citation>
    <scope>NUCLEOTIDE SEQUENCE [LARGE SCALE GENOMIC DNA]</scope>
    <source>
        <strain evidence="11 12">AF-68</strain>
    </source>
</reference>
<dbReference type="EMBL" id="QWLB01000030">
    <property type="protein sequence ID" value="RIH91861.1"/>
    <property type="molecule type" value="Genomic_DNA"/>
</dbReference>
<evidence type="ECO:0000256" key="3">
    <source>
        <dbReference type="ARBA" id="ARBA00022679"/>
    </source>
</evidence>
<accession>A0A399FB24</accession>
<proteinExistence type="predicted"/>
<dbReference type="GO" id="GO:0008654">
    <property type="term" value="P:phospholipid biosynthetic process"/>
    <property type="evidence" value="ECO:0007669"/>
    <property type="project" value="UniProtKB-KW"/>
</dbReference>
<keyword evidence="6" id="KW-0443">Lipid metabolism</keyword>
<keyword evidence="7 10" id="KW-0472">Membrane</keyword>
<dbReference type="EC" id="2.3.1.-" evidence="11"/>
<keyword evidence="5 10" id="KW-1133">Transmembrane helix</keyword>
<evidence type="ECO:0000256" key="5">
    <source>
        <dbReference type="ARBA" id="ARBA00022989"/>
    </source>
</evidence>
<comment type="caution">
    <text evidence="11">The sequence shown here is derived from an EMBL/GenBank/DDBJ whole genome shotgun (WGS) entry which is preliminary data.</text>
</comment>
<evidence type="ECO:0000256" key="10">
    <source>
        <dbReference type="SAM" id="Phobius"/>
    </source>
</evidence>
<dbReference type="Proteomes" id="UP000266178">
    <property type="component" value="Unassembled WGS sequence"/>
</dbReference>
<evidence type="ECO:0000256" key="4">
    <source>
        <dbReference type="ARBA" id="ARBA00022692"/>
    </source>
</evidence>
<protein>
    <submittedName>
        <fullName evidence="11">Glycerol-3-phosphate acyltransferase</fullName>
        <ecNumber evidence="11">2.3.1.-</ecNumber>
    </submittedName>
</protein>
<dbReference type="Pfam" id="PF02660">
    <property type="entry name" value="G3P_acyltransf"/>
    <property type="match status" value="1"/>
</dbReference>
<keyword evidence="9" id="KW-1208">Phospholipid metabolism</keyword>
<keyword evidence="2" id="KW-0444">Lipid biosynthesis</keyword>
<name>A0A399FB24_9DEIN</name>
<dbReference type="GO" id="GO:0005886">
    <property type="term" value="C:plasma membrane"/>
    <property type="evidence" value="ECO:0007669"/>
    <property type="project" value="InterPro"/>
</dbReference>
<dbReference type="AlphaFoldDB" id="A0A399FB24"/>